<dbReference type="InterPro" id="IPR050741">
    <property type="entry name" value="Acyl-CoA_dehydrogenase"/>
</dbReference>
<dbReference type="Gene3D" id="1.10.540.10">
    <property type="entry name" value="Acyl-CoA dehydrogenase/oxidase, N-terminal domain"/>
    <property type="match status" value="1"/>
</dbReference>
<dbReference type="Pfam" id="PF02771">
    <property type="entry name" value="Acyl-CoA_dh_N"/>
    <property type="match status" value="1"/>
</dbReference>
<dbReference type="SUPFAM" id="SSF56645">
    <property type="entry name" value="Acyl-CoA dehydrogenase NM domain-like"/>
    <property type="match status" value="1"/>
</dbReference>
<dbReference type="Gene3D" id="1.20.140.10">
    <property type="entry name" value="Butyryl-CoA Dehydrogenase, subunit A, domain 3"/>
    <property type="match status" value="1"/>
</dbReference>
<evidence type="ECO:0000256" key="1">
    <source>
        <dbReference type="ARBA" id="ARBA00001974"/>
    </source>
</evidence>
<feature type="domain" description="Acyl-CoA dehydrogenase/oxidase N-terminal" evidence="10">
    <location>
        <begin position="11"/>
        <end position="122"/>
    </location>
</feature>
<accession>A0ABN2B3Z2</accession>
<evidence type="ECO:0000259" key="8">
    <source>
        <dbReference type="Pfam" id="PF00441"/>
    </source>
</evidence>
<evidence type="ECO:0000256" key="6">
    <source>
        <dbReference type="ARBA" id="ARBA00023002"/>
    </source>
</evidence>
<comment type="caution">
    <text evidence="11">The sequence shown here is derived from an EMBL/GenBank/DDBJ whole genome shotgun (WGS) entry which is preliminary data.</text>
</comment>
<keyword evidence="12" id="KW-1185">Reference proteome</keyword>
<dbReference type="InterPro" id="IPR037069">
    <property type="entry name" value="AcylCoA_DH/ox_N_sf"/>
</dbReference>
<dbReference type="InterPro" id="IPR046373">
    <property type="entry name" value="Acyl-CoA_Oxase/DH_mid-dom_sf"/>
</dbReference>
<name>A0ABN2B3Z2_9ACTN</name>
<dbReference type="InterPro" id="IPR006091">
    <property type="entry name" value="Acyl-CoA_Oxase/DH_mid-dom"/>
</dbReference>
<keyword evidence="6 7" id="KW-0560">Oxidoreductase</keyword>
<dbReference type="Gene3D" id="2.40.110.10">
    <property type="entry name" value="Butyryl-CoA Dehydrogenase, subunit A, domain 2"/>
    <property type="match status" value="1"/>
</dbReference>
<dbReference type="EMBL" id="BAAAOR010000029">
    <property type="protein sequence ID" value="GAA1532472.1"/>
    <property type="molecule type" value="Genomic_DNA"/>
</dbReference>
<evidence type="ECO:0000313" key="11">
    <source>
        <dbReference type="EMBL" id="GAA1532472.1"/>
    </source>
</evidence>
<organism evidence="11 12">
    <name type="scientific">Nocardioides humi</name>
    <dbReference type="NCBI Taxonomy" id="449461"/>
    <lineage>
        <taxon>Bacteria</taxon>
        <taxon>Bacillati</taxon>
        <taxon>Actinomycetota</taxon>
        <taxon>Actinomycetes</taxon>
        <taxon>Propionibacteriales</taxon>
        <taxon>Nocardioidaceae</taxon>
        <taxon>Nocardioides</taxon>
    </lineage>
</organism>
<protein>
    <submittedName>
        <fullName evidence="11">Acyl-CoA dehydrogenase family protein</fullName>
    </submittedName>
</protein>
<dbReference type="PANTHER" id="PTHR48083">
    <property type="entry name" value="MEDIUM-CHAIN SPECIFIC ACYL-COA DEHYDROGENASE, MITOCHONDRIAL-RELATED"/>
    <property type="match status" value="1"/>
</dbReference>
<feature type="domain" description="Acyl-CoA oxidase/dehydrogenase middle" evidence="9">
    <location>
        <begin position="127"/>
        <end position="203"/>
    </location>
</feature>
<evidence type="ECO:0000259" key="10">
    <source>
        <dbReference type="Pfam" id="PF02771"/>
    </source>
</evidence>
<dbReference type="Pfam" id="PF02770">
    <property type="entry name" value="Acyl-CoA_dh_M"/>
    <property type="match status" value="1"/>
</dbReference>
<evidence type="ECO:0000256" key="5">
    <source>
        <dbReference type="ARBA" id="ARBA00022827"/>
    </source>
</evidence>
<evidence type="ECO:0000256" key="7">
    <source>
        <dbReference type="RuleBase" id="RU362125"/>
    </source>
</evidence>
<reference evidence="11 12" key="1">
    <citation type="journal article" date="2019" name="Int. J. Syst. Evol. Microbiol.">
        <title>The Global Catalogue of Microorganisms (GCM) 10K type strain sequencing project: providing services to taxonomists for standard genome sequencing and annotation.</title>
        <authorList>
            <consortium name="The Broad Institute Genomics Platform"/>
            <consortium name="The Broad Institute Genome Sequencing Center for Infectious Disease"/>
            <person name="Wu L."/>
            <person name="Ma J."/>
        </authorList>
    </citation>
    <scope>NUCLEOTIDE SEQUENCE [LARGE SCALE GENOMIC DNA]</scope>
    <source>
        <strain evidence="11 12">JCM 14942</strain>
    </source>
</reference>
<keyword evidence="4 7" id="KW-0285">Flavoprotein</keyword>
<dbReference type="InterPro" id="IPR009075">
    <property type="entry name" value="AcylCo_DH/oxidase_C"/>
</dbReference>
<keyword evidence="5 7" id="KW-0274">FAD</keyword>
<dbReference type="InterPro" id="IPR009100">
    <property type="entry name" value="AcylCoA_DH/oxidase_NM_dom_sf"/>
</dbReference>
<sequence length="431" mass="48652">MDFDIEPEWEEQLAWMREFMREEIFPLEVLDASREVTLAIIAQLQERVKERGLWAAHLPPSLGGQGFGQLRLALMHEILGASHWGPLVFGNQAPESGNMELIALAGTEAQKEEWLYPSLRGELYSGFSMTEPQAGSDPTRLVTRAELDADEWVINGHKWYTGHGYVADFCIVMAVTDPDAPPHERASMIIVPKGTPGFRPARNIPNLHDIPDHPLEFGESEVFYEDCRVPVTNLLGERGQGFALAQARLGPGRIHHCMRWLGQARRAFDMLCERALQRETFGGPLAEKQTVQNWIADSAAEMQAARLMTLHAAWEIDRVGAKAAKADISMIKFFGARVLHDVIDRSLQVHGSLGYSDDMPLAMMYRRARAARIYDGPDEVHRLTVARHMLRRYETNQDLWPREHIPTRRERARELYAAQLAGQPSSGLHAP</sequence>
<dbReference type="InterPro" id="IPR036250">
    <property type="entry name" value="AcylCo_DH-like_C"/>
</dbReference>
<comment type="cofactor">
    <cofactor evidence="1 7">
        <name>FAD</name>
        <dbReference type="ChEBI" id="CHEBI:57692"/>
    </cofactor>
</comment>
<dbReference type="SUPFAM" id="SSF47203">
    <property type="entry name" value="Acyl-CoA dehydrogenase C-terminal domain-like"/>
    <property type="match status" value="1"/>
</dbReference>
<dbReference type="Proteomes" id="UP001500842">
    <property type="component" value="Unassembled WGS sequence"/>
</dbReference>
<dbReference type="Pfam" id="PF00441">
    <property type="entry name" value="Acyl-CoA_dh_1"/>
    <property type="match status" value="1"/>
</dbReference>
<comment type="similarity">
    <text evidence="2 7">Belongs to the acyl-CoA dehydrogenase family.</text>
</comment>
<gene>
    <name evidence="11" type="ORF">GCM10009788_39490</name>
</gene>
<evidence type="ECO:0000256" key="3">
    <source>
        <dbReference type="ARBA" id="ARBA00011738"/>
    </source>
</evidence>
<proteinExistence type="inferred from homology"/>
<evidence type="ECO:0000256" key="2">
    <source>
        <dbReference type="ARBA" id="ARBA00009347"/>
    </source>
</evidence>
<feature type="domain" description="Acyl-CoA dehydrogenase/oxidase C-terminal" evidence="8">
    <location>
        <begin position="239"/>
        <end position="390"/>
    </location>
</feature>
<dbReference type="InterPro" id="IPR013786">
    <property type="entry name" value="AcylCoA_DH/ox_N"/>
</dbReference>
<dbReference type="PANTHER" id="PTHR48083:SF13">
    <property type="entry name" value="ACYL-COA DEHYDROGENASE FAMILY MEMBER 11"/>
    <property type="match status" value="1"/>
</dbReference>
<evidence type="ECO:0000259" key="9">
    <source>
        <dbReference type="Pfam" id="PF02770"/>
    </source>
</evidence>
<dbReference type="RefSeq" id="WP_141004238.1">
    <property type="nucleotide sequence ID" value="NZ_BAAAOR010000029.1"/>
</dbReference>
<evidence type="ECO:0000313" key="12">
    <source>
        <dbReference type="Proteomes" id="UP001500842"/>
    </source>
</evidence>
<evidence type="ECO:0000256" key="4">
    <source>
        <dbReference type="ARBA" id="ARBA00022630"/>
    </source>
</evidence>
<comment type="subunit">
    <text evidence="3">Homodimer.</text>
</comment>